<sequence length="288" mass="32570">MDNPEAKVDTHARKGRSKFRGARRGGGGGGANWRNTDNWRDGRLATTDTSQQARETHQAEQTTNPNIPVEETFESRRTKPARQAQPAQPAHVHPVEHVQPAGHTQPTEQAQPAEQGGKAATKKKNIQALERQHAELAAILEDRKKHLDSLIEDITLASAKLESLRDANEQHAKKEDELTEKERELAQREQEITNKKAVADLKITQYKRYRQTLALTVAEPNILDFIDNLTERYYELLQHQVRKTEEEHKELLATGDLYSSLLTQSKTLTEENEQLRAGLQSAKDNTSQ</sequence>
<reference evidence="1 2" key="1">
    <citation type="journal article" date="2022" name="New Phytol.">
        <title>Ecological generalism drives hyperdiversity of secondary metabolite gene clusters in xylarialean endophytes.</title>
        <authorList>
            <person name="Franco M.E.E."/>
            <person name="Wisecaver J.H."/>
            <person name="Arnold A.E."/>
            <person name="Ju Y.M."/>
            <person name="Slot J.C."/>
            <person name="Ahrendt S."/>
            <person name="Moore L.P."/>
            <person name="Eastman K.E."/>
            <person name="Scott K."/>
            <person name="Konkel Z."/>
            <person name="Mondo S.J."/>
            <person name="Kuo A."/>
            <person name="Hayes R.D."/>
            <person name="Haridas S."/>
            <person name="Andreopoulos B."/>
            <person name="Riley R."/>
            <person name="LaButti K."/>
            <person name="Pangilinan J."/>
            <person name="Lipzen A."/>
            <person name="Amirebrahimi M."/>
            <person name="Yan J."/>
            <person name="Adam C."/>
            <person name="Keymanesh K."/>
            <person name="Ng V."/>
            <person name="Louie K."/>
            <person name="Northen T."/>
            <person name="Drula E."/>
            <person name="Henrissat B."/>
            <person name="Hsieh H.M."/>
            <person name="Youens-Clark K."/>
            <person name="Lutzoni F."/>
            <person name="Miadlikowska J."/>
            <person name="Eastwood D.C."/>
            <person name="Hamelin R.C."/>
            <person name="Grigoriev I.V."/>
            <person name="U'Ren J.M."/>
        </authorList>
    </citation>
    <scope>NUCLEOTIDE SEQUENCE [LARGE SCALE GENOMIC DNA]</scope>
    <source>
        <strain evidence="1 2">CBS 119005</strain>
    </source>
</reference>
<gene>
    <name evidence="1" type="ORF">F4820DRAFT_225438</name>
</gene>
<proteinExistence type="predicted"/>
<protein>
    <submittedName>
        <fullName evidence="1">Uncharacterized protein</fullName>
    </submittedName>
</protein>
<keyword evidence="2" id="KW-1185">Reference proteome</keyword>
<comment type="caution">
    <text evidence="1">The sequence shown here is derived from an EMBL/GenBank/DDBJ whole genome shotgun (WGS) entry which is preliminary data.</text>
</comment>
<dbReference type="EMBL" id="MU393450">
    <property type="protein sequence ID" value="KAI4867161.1"/>
    <property type="molecule type" value="Genomic_DNA"/>
</dbReference>
<evidence type="ECO:0000313" key="1">
    <source>
        <dbReference type="EMBL" id="KAI4867161.1"/>
    </source>
</evidence>
<accession>A0ACB9Z739</accession>
<name>A0ACB9Z739_9PEZI</name>
<dbReference type="Proteomes" id="UP001497700">
    <property type="component" value="Unassembled WGS sequence"/>
</dbReference>
<organism evidence="1 2">
    <name type="scientific">Hypoxylon rubiginosum</name>
    <dbReference type="NCBI Taxonomy" id="110542"/>
    <lineage>
        <taxon>Eukaryota</taxon>
        <taxon>Fungi</taxon>
        <taxon>Dikarya</taxon>
        <taxon>Ascomycota</taxon>
        <taxon>Pezizomycotina</taxon>
        <taxon>Sordariomycetes</taxon>
        <taxon>Xylariomycetidae</taxon>
        <taxon>Xylariales</taxon>
        <taxon>Hypoxylaceae</taxon>
        <taxon>Hypoxylon</taxon>
    </lineage>
</organism>
<evidence type="ECO:0000313" key="2">
    <source>
        <dbReference type="Proteomes" id="UP001497700"/>
    </source>
</evidence>